<comment type="similarity">
    <text evidence="1">Belongs to the FAH family.</text>
</comment>
<dbReference type="GO" id="GO:0018773">
    <property type="term" value="F:acetylpyruvate hydrolase activity"/>
    <property type="evidence" value="ECO:0000318"/>
    <property type="project" value="GO_Central"/>
</dbReference>
<dbReference type="OMA" id="ASPHIYN"/>
<dbReference type="RefSeq" id="XP_662984.1">
    <property type="nucleotide sequence ID" value="XM_657892.1"/>
</dbReference>
<evidence type="ECO:0000256" key="2">
    <source>
        <dbReference type="ARBA" id="ARBA00022723"/>
    </source>
</evidence>
<name>Q5B250_EMENI</name>
<reference evidence="5" key="1">
    <citation type="journal article" date="2005" name="Nature">
        <title>Sequencing of Aspergillus nidulans and comparative analysis with A. fumigatus and A. oryzae.</title>
        <authorList>
            <person name="Galagan J.E."/>
            <person name="Calvo S.E."/>
            <person name="Cuomo C."/>
            <person name="Ma L.J."/>
            <person name="Wortman J.R."/>
            <person name="Batzoglou S."/>
            <person name="Lee S.I."/>
            <person name="Basturkmen M."/>
            <person name="Spevak C.C."/>
            <person name="Clutterbuck J."/>
            <person name="Kapitonov V."/>
            <person name="Jurka J."/>
            <person name="Scazzocchio C."/>
            <person name="Farman M."/>
            <person name="Butler J."/>
            <person name="Purcell S."/>
            <person name="Harris S."/>
            <person name="Braus G.H."/>
            <person name="Draht O."/>
            <person name="Busch S."/>
            <person name="D'Enfert C."/>
            <person name="Bouchier C."/>
            <person name="Goldman G.H."/>
            <person name="Bell-Pedersen D."/>
            <person name="Griffiths-Jones S."/>
            <person name="Doonan J.H."/>
            <person name="Yu J."/>
            <person name="Vienken K."/>
            <person name="Pain A."/>
            <person name="Freitag M."/>
            <person name="Selker E.U."/>
            <person name="Archer D.B."/>
            <person name="Penalva M.A."/>
            <person name="Oakley B.R."/>
            <person name="Momany M."/>
            <person name="Tanaka T."/>
            <person name="Kumagai T."/>
            <person name="Asai K."/>
            <person name="Machida M."/>
            <person name="Nierman W.C."/>
            <person name="Denning D.W."/>
            <person name="Caddick M."/>
            <person name="Hynes M."/>
            <person name="Paoletti M."/>
            <person name="Fischer R."/>
            <person name="Miller B."/>
            <person name="Dyer P."/>
            <person name="Sachs M.S."/>
            <person name="Osmani S.A."/>
            <person name="Birren B.W."/>
        </authorList>
    </citation>
    <scope>NUCLEOTIDE SEQUENCE [LARGE SCALE GENOMIC DNA]</scope>
    <source>
        <strain evidence="5">FGSC A4 / ATCC 38163 / CBS 112.46 / NRRL 194 / M139</strain>
    </source>
</reference>
<dbReference type="Pfam" id="PF01557">
    <property type="entry name" value="FAA_hydrolase"/>
    <property type="match status" value="1"/>
</dbReference>
<dbReference type="InterPro" id="IPR036663">
    <property type="entry name" value="Fumarylacetoacetase_C_sf"/>
</dbReference>
<dbReference type="Proteomes" id="UP000000560">
    <property type="component" value="Chromosome V"/>
</dbReference>
<dbReference type="HOGENOM" id="CLU_028458_2_1_1"/>
<evidence type="ECO:0000259" key="3">
    <source>
        <dbReference type="Pfam" id="PF01557"/>
    </source>
</evidence>
<dbReference type="KEGG" id="ani:ANIA_05380"/>
<dbReference type="Gene3D" id="3.90.850.10">
    <property type="entry name" value="Fumarylacetoacetase-like, C-terminal domain"/>
    <property type="match status" value="1"/>
</dbReference>
<reference evidence="5" key="2">
    <citation type="journal article" date="2009" name="Fungal Genet. Biol.">
        <title>The 2008 update of the Aspergillus nidulans genome annotation: a community effort.</title>
        <authorList>
            <person name="Wortman J.R."/>
            <person name="Gilsenan J.M."/>
            <person name="Joardar V."/>
            <person name="Deegan J."/>
            <person name="Clutterbuck J."/>
            <person name="Andersen M.R."/>
            <person name="Archer D."/>
            <person name="Bencina M."/>
            <person name="Braus G."/>
            <person name="Coutinho P."/>
            <person name="von Dohren H."/>
            <person name="Doonan J."/>
            <person name="Driessen A.J."/>
            <person name="Durek P."/>
            <person name="Espeso E."/>
            <person name="Fekete E."/>
            <person name="Flipphi M."/>
            <person name="Estrada C.G."/>
            <person name="Geysens S."/>
            <person name="Goldman G."/>
            <person name="de Groot P.W."/>
            <person name="Hansen K."/>
            <person name="Harris S.D."/>
            <person name="Heinekamp T."/>
            <person name="Helmstaedt K."/>
            <person name="Henrissat B."/>
            <person name="Hofmann G."/>
            <person name="Homan T."/>
            <person name="Horio T."/>
            <person name="Horiuchi H."/>
            <person name="James S."/>
            <person name="Jones M."/>
            <person name="Karaffa L."/>
            <person name="Karanyi Z."/>
            <person name="Kato M."/>
            <person name="Keller N."/>
            <person name="Kelly D.E."/>
            <person name="Kiel J.A."/>
            <person name="Kim J.M."/>
            <person name="van der Klei I.J."/>
            <person name="Klis F.M."/>
            <person name="Kovalchuk A."/>
            <person name="Krasevec N."/>
            <person name="Kubicek C.P."/>
            <person name="Liu B."/>
            <person name="Maccabe A."/>
            <person name="Meyer V."/>
            <person name="Mirabito P."/>
            <person name="Miskei M."/>
            <person name="Mos M."/>
            <person name="Mullins J."/>
            <person name="Nelson D.R."/>
            <person name="Nielsen J."/>
            <person name="Oakley B.R."/>
            <person name="Osmani S.A."/>
            <person name="Pakula T."/>
            <person name="Paszewski A."/>
            <person name="Paulsen I."/>
            <person name="Pilsyk S."/>
            <person name="Pocsi I."/>
            <person name="Punt P.J."/>
            <person name="Ram A.F."/>
            <person name="Ren Q."/>
            <person name="Robellet X."/>
            <person name="Robson G."/>
            <person name="Seiboth B."/>
            <person name="van Solingen P."/>
            <person name="Specht T."/>
            <person name="Sun J."/>
            <person name="Taheri-Talesh N."/>
            <person name="Takeshita N."/>
            <person name="Ussery D."/>
            <person name="vanKuyk P.A."/>
            <person name="Visser H."/>
            <person name="van de Vondervoort P.J."/>
            <person name="de Vries R.P."/>
            <person name="Walton J."/>
            <person name="Xiang X."/>
            <person name="Xiong Y."/>
            <person name="Zeng A.P."/>
            <person name="Brandt B.W."/>
            <person name="Cornell M.J."/>
            <person name="van den Hondel C.A."/>
            <person name="Visser J."/>
            <person name="Oliver S.G."/>
            <person name="Turner G."/>
        </authorList>
    </citation>
    <scope>GENOME REANNOTATION</scope>
    <source>
        <strain evidence="5">FGSC A4 / ATCC 38163 / CBS 112.46 / NRRL 194 / M139</strain>
    </source>
</reference>
<dbReference type="GeneID" id="2871669"/>
<keyword evidence="2" id="KW-0479">Metal-binding</keyword>
<dbReference type="AlphaFoldDB" id="Q5B250"/>
<gene>
    <name evidence="4" type="ORF">ANIA_05380</name>
</gene>
<evidence type="ECO:0000313" key="5">
    <source>
        <dbReference type="Proteomes" id="UP000000560"/>
    </source>
</evidence>
<evidence type="ECO:0000256" key="1">
    <source>
        <dbReference type="ARBA" id="ARBA00010211"/>
    </source>
</evidence>
<dbReference type="STRING" id="227321.Q5B250"/>
<protein>
    <submittedName>
        <fullName evidence="4">Fumarylacetoacetate hydrolase family protein (AFU_orthologue AFUA_7G07000)</fullName>
    </submittedName>
</protein>
<dbReference type="PANTHER" id="PTHR11820:SF86">
    <property type="entry name" value="FUMARYLACETOACETATE HYDROLASE FAMILY PROTEIN (AFU_ORTHOLOGUE AFUA_7G07000)"/>
    <property type="match status" value="1"/>
</dbReference>
<sequence>MATFEYLFHFGTEEGEEYFTKCNSTNPDIGTLVNSFFTLEDLLGDKNPKQATVAKLNIHSNPPLWTKPSAHYQHQTKRSSESLYSLLHAGFETSHLKIYILGYTTGNDPSCRFFQLPEQSGGQFFYAKAFDKFAPIGPVLASPHIYNAAKATATLITRINREVKKNTLIRDDMVFSAERMLSWMSQTCLTSNTRLNV</sequence>
<accession>Q5B250</accession>
<dbReference type="OrthoDB" id="411064at2759"/>
<dbReference type="SUPFAM" id="SSF56529">
    <property type="entry name" value="FAH"/>
    <property type="match status" value="1"/>
</dbReference>
<evidence type="ECO:0000313" key="4">
    <source>
        <dbReference type="EMBL" id="CBF82005.1"/>
    </source>
</evidence>
<dbReference type="eggNOG" id="KOG1535">
    <property type="taxonomic scope" value="Eukaryota"/>
</dbReference>
<keyword evidence="5" id="KW-1185">Reference proteome</keyword>
<dbReference type="GO" id="GO:0046872">
    <property type="term" value="F:metal ion binding"/>
    <property type="evidence" value="ECO:0007669"/>
    <property type="project" value="UniProtKB-KW"/>
</dbReference>
<proteinExistence type="inferred from homology"/>
<accession>C8VGP4</accession>
<dbReference type="EMBL" id="BN001305">
    <property type="protein sequence ID" value="CBF82005.1"/>
    <property type="molecule type" value="Genomic_DNA"/>
</dbReference>
<keyword evidence="4" id="KW-0378">Hydrolase</keyword>
<dbReference type="PANTHER" id="PTHR11820">
    <property type="entry name" value="ACYLPYRUVASE"/>
    <property type="match status" value="1"/>
</dbReference>
<organism evidence="4 5">
    <name type="scientific">Emericella nidulans (strain FGSC A4 / ATCC 38163 / CBS 112.46 / NRRL 194 / M139)</name>
    <name type="common">Aspergillus nidulans</name>
    <dbReference type="NCBI Taxonomy" id="227321"/>
    <lineage>
        <taxon>Eukaryota</taxon>
        <taxon>Fungi</taxon>
        <taxon>Dikarya</taxon>
        <taxon>Ascomycota</taxon>
        <taxon>Pezizomycotina</taxon>
        <taxon>Eurotiomycetes</taxon>
        <taxon>Eurotiomycetidae</taxon>
        <taxon>Eurotiales</taxon>
        <taxon>Aspergillaceae</taxon>
        <taxon>Aspergillus</taxon>
        <taxon>Aspergillus subgen. Nidulantes</taxon>
    </lineage>
</organism>
<dbReference type="InParanoid" id="Q5B250"/>
<feature type="domain" description="Fumarylacetoacetase-like C-terminal" evidence="3">
    <location>
        <begin position="97"/>
        <end position="188"/>
    </location>
</feature>
<dbReference type="InterPro" id="IPR011234">
    <property type="entry name" value="Fumarylacetoacetase-like_C"/>
</dbReference>